<evidence type="ECO:0000256" key="6">
    <source>
        <dbReference type="ARBA" id="ARBA00037968"/>
    </source>
</evidence>
<evidence type="ECO:0000313" key="9">
    <source>
        <dbReference type="EMBL" id="CCH45370.1"/>
    </source>
</evidence>
<sequence>MSKIGHVLLTKSRWYEPDSTPQERKLLFKLDLMILTYASFAFFTKFLDVSALNNAYVSGMKEDIGMKGNDLTYVNAVYESCYCVFQIPINLLLTAFPTSYILPASELGWGIATLGTAFVQNTHQLMACRGLLGLFAASNYSGCTFVIASWYKKNERAKRMTLFWISNPIGTAVGGWLQAAIYTNQNLALKSWRILFVVCSCITIVVSVYGFIALPNLPHDIRSRFLSEEEKQLAVERVSKENIVTKRKLLDIKSFVKLLYTWKTPLFAFLLFSQVFSYYPSGTPFTLWLKSRQNLTIPQINNIPTGGNALSLISALFLGWYADTFDDRLTPYVIATTFAIIGNSILVNFNTSEGAKYTAFLFLFISHGVAPIWQAWASDLTSHNSELRAYSIASGNVASEVGSLVVPLIVFKVTQSPRFKAGFIFSLVISIAELFIAISISFLDKRYPITTDINDDDWIPSRRTSGSISVVEYQQAREK</sequence>
<feature type="transmembrane region" description="Helical" evidence="7">
    <location>
        <begin position="163"/>
        <end position="182"/>
    </location>
</feature>
<feature type="transmembrane region" description="Helical" evidence="7">
    <location>
        <begin position="389"/>
        <end position="411"/>
    </location>
</feature>
<feature type="transmembrane region" description="Helical" evidence="7">
    <location>
        <begin position="332"/>
        <end position="350"/>
    </location>
</feature>
<feature type="transmembrane region" description="Helical" evidence="7">
    <location>
        <begin position="357"/>
        <end position="377"/>
    </location>
</feature>
<dbReference type="FunFam" id="1.20.1250.20:FF:000065">
    <property type="entry name" value="Putative MFS pantothenate transporter"/>
    <property type="match status" value="1"/>
</dbReference>
<feature type="transmembrane region" description="Helical" evidence="7">
    <location>
        <begin position="131"/>
        <end position="151"/>
    </location>
</feature>
<gene>
    <name evidence="9" type="ORF">BN7_4952</name>
</gene>
<keyword evidence="2" id="KW-0813">Transport</keyword>
<feature type="transmembrane region" description="Helical" evidence="7">
    <location>
        <begin position="194"/>
        <end position="214"/>
    </location>
</feature>
<dbReference type="STRING" id="1206466.K0KJF0"/>
<feature type="transmembrane region" description="Helical" evidence="7">
    <location>
        <begin position="259"/>
        <end position="279"/>
    </location>
</feature>
<feature type="transmembrane region" description="Helical" evidence="7">
    <location>
        <begin position="100"/>
        <end position="119"/>
    </location>
</feature>
<dbReference type="PANTHER" id="PTHR43791:SF39">
    <property type="entry name" value="TRANSPORTER LIZ1_SEO1, PUTATIVE (AFU_ORTHOLOGUE AFUA_3G00980)-RELATED"/>
    <property type="match status" value="1"/>
</dbReference>
<evidence type="ECO:0000256" key="7">
    <source>
        <dbReference type="SAM" id="Phobius"/>
    </source>
</evidence>
<evidence type="ECO:0000259" key="8">
    <source>
        <dbReference type="PROSITE" id="PS50850"/>
    </source>
</evidence>
<dbReference type="AlphaFoldDB" id="K0KJF0"/>
<evidence type="ECO:0000256" key="1">
    <source>
        <dbReference type="ARBA" id="ARBA00004141"/>
    </source>
</evidence>
<comment type="caution">
    <text evidence="9">The sequence shown here is derived from an EMBL/GenBank/DDBJ whole genome shotgun (WGS) entry which is preliminary data.</text>
</comment>
<evidence type="ECO:0000256" key="3">
    <source>
        <dbReference type="ARBA" id="ARBA00022692"/>
    </source>
</evidence>
<protein>
    <submittedName>
        <fullName evidence="9">Pantothenate transporter</fullName>
    </submittedName>
</protein>
<dbReference type="HOGENOM" id="CLU_001265_4_2_1"/>
<dbReference type="Pfam" id="PF07690">
    <property type="entry name" value="MFS_1"/>
    <property type="match status" value="1"/>
</dbReference>
<keyword evidence="10" id="KW-1185">Reference proteome</keyword>
<dbReference type="InterPro" id="IPR011701">
    <property type="entry name" value="MFS"/>
</dbReference>
<dbReference type="GO" id="GO:0016020">
    <property type="term" value="C:membrane"/>
    <property type="evidence" value="ECO:0007669"/>
    <property type="project" value="UniProtKB-SubCell"/>
</dbReference>
<dbReference type="PROSITE" id="PS50850">
    <property type="entry name" value="MFS"/>
    <property type="match status" value="1"/>
</dbReference>
<dbReference type="EMBL" id="CAIF01000195">
    <property type="protein sequence ID" value="CCH45370.1"/>
    <property type="molecule type" value="Genomic_DNA"/>
</dbReference>
<comment type="similarity">
    <text evidence="6">Belongs to the major facilitator superfamily. Allantoate permease family.</text>
</comment>
<evidence type="ECO:0000256" key="2">
    <source>
        <dbReference type="ARBA" id="ARBA00022448"/>
    </source>
</evidence>
<reference evidence="9 10" key="1">
    <citation type="journal article" date="2012" name="Eukaryot. Cell">
        <title>Draft genome sequence of Wickerhamomyces ciferrii NRRL Y-1031 F-60-10.</title>
        <authorList>
            <person name="Schneider J."/>
            <person name="Andrea H."/>
            <person name="Blom J."/>
            <person name="Jaenicke S."/>
            <person name="Ruckert C."/>
            <person name="Schorsch C."/>
            <person name="Szczepanowski R."/>
            <person name="Farwick M."/>
            <person name="Goesmann A."/>
            <person name="Puhler A."/>
            <person name="Schaffer S."/>
            <person name="Tauch A."/>
            <person name="Kohler T."/>
            <person name="Brinkrolf K."/>
        </authorList>
    </citation>
    <scope>NUCLEOTIDE SEQUENCE [LARGE SCALE GENOMIC DNA]</scope>
    <source>
        <strain evidence="10">ATCC 14091 / BCRC 22168 / CBS 111 / JCM 3599 / NBRC 0793 / NRRL Y-1031 F-60-10</strain>
    </source>
</reference>
<evidence type="ECO:0000256" key="5">
    <source>
        <dbReference type="ARBA" id="ARBA00023136"/>
    </source>
</evidence>
<keyword evidence="3 7" id="KW-0812">Transmembrane</keyword>
<keyword evidence="4 7" id="KW-1133">Transmembrane helix</keyword>
<feature type="transmembrane region" description="Helical" evidence="7">
    <location>
        <begin position="423"/>
        <end position="443"/>
    </location>
</feature>
<organism evidence="9 10">
    <name type="scientific">Wickerhamomyces ciferrii (strain ATCC 14091 / BCRC 22168 / CBS 111 / JCM 3599 / NBRC 0793 / NRRL Y-1031 F-60-10)</name>
    <name type="common">Yeast</name>
    <name type="synonym">Pichia ciferrii</name>
    <dbReference type="NCBI Taxonomy" id="1206466"/>
    <lineage>
        <taxon>Eukaryota</taxon>
        <taxon>Fungi</taxon>
        <taxon>Dikarya</taxon>
        <taxon>Ascomycota</taxon>
        <taxon>Saccharomycotina</taxon>
        <taxon>Saccharomycetes</taxon>
        <taxon>Phaffomycetales</taxon>
        <taxon>Wickerhamomycetaceae</taxon>
        <taxon>Wickerhamomyces</taxon>
    </lineage>
</organism>
<name>K0KJF0_WICCF</name>
<evidence type="ECO:0000313" key="10">
    <source>
        <dbReference type="Proteomes" id="UP000009328"/>
    </source>
</evidence>
<dbReference type="Proteomes" id="UP000009328">
    <property type="component" value="Unassembled WGS sequence"/>
</dbReference>
<dbReference type="InterPro" id="IPR020846">
    <property type="entry name" value="MFS_dom"/>
</dbReference>
<dbReference type="Gene3D" id="1.20.1250.20">
    <property type="entry name" value="MFS general substrate transporter like domains"/>
    <property type="match status" value="2"/>
</dbReference>
<proteinExistence type="inferred from homology"/>
<dbReference type="PANTHER" id="PTHR43791">
    <property type="entry name" value="PERMEASE-RELATED"/>
    <property type="match status" value="1"/>
</dbReference>
<feature type="transmembrane region" description="Helical" evidence="7">
    <location>
        <begin position="26"/>
        <end position="47"/>
    </location>
</feature>
<dbReference type="InterPro" id="IPR036259">
    <property type="entry name" value="MFS_trans_sf"/>
</dbReference>
<accession>K0KJF0</accession>
<feature type="domain" description="Major facilitator superfamily (MFS) profile" evidence="8">
    <location>
        <begin position="34"/>
        <end position="447"/>
    </location>
</feature>
<dbReference type="eggNOG" id="KOG2533">
    <property type="taxonomic scope" value="Eukaryota"/>
</dbReference>
<dbReference type="InParanoid" id="K0KJF0"/>
<keyword evidence="5 7" id="KW-0472">Membrane</keyword>
<dbReference type="GO" id="GO:0022857">
    <property type="term" value="F:transmembrane transporter activity"/>
    <property type="evidence" value="ECO:0007669"/>
    <property type="project" value="InterPro"/>
</dbReference>
<dbReference type="SUPFAM" id="SSF103473">
    <property type="entry name" value="MFS general substrate transporter"/>
    <property type="match status" value="1"/>
</dbReference>
<feature type="transmembrane region" description="Helical" evidence="7">
    <location>
        <begin position="300"/>
        <end position="320"/>
    </location>
</feature>
<evidence type="ECO:0000256" key="4">
    <source>
        <dbReference type="ARBA" id="ARBA00022989"/>
    </source>
</evidence>
<comment type="subcellular location">
    <subcellularLocation>
        <location evidence="1">Membrane</location>
        <topology evidence="1">Multi-pass membrane protein</topology>
    </subcellularLocation>
</comment>